<dbReference type="OrthoDB" id="6336411at2"/>
<proteinExistence type="predicted"/>
<dbReference type="GO" id="GO:0005886">
    <property type="term" value="C:plasma membrane"/>
    <property type="evidence" value="ECO:0007669"/>
    <property type="project" value="UniProtKB-SubCell"/>
</dbReference>
<dbReference type="EMBL" id="PPSK01000006">
    <property type="protein sequence ID" value="POB03785.1"/>
    <property type="molecule type" value="Genomic_DNA"/>
</dbReference>
<organism evidence="10 11">
    <name type="scientific">Halopseudomonas oceani</name>
    <dbReference type="NCBI Taxonomy" id="1708783"/>
    <lineage>
        <taxon>Bacteria</taxon>
        <taxon>Pseudomonadati</taxon>
        <taxon>Pseudomonadota</taxon>
        <taxon>Gammaproteobacteria</taxon>
        <taxon>Pseudomonadales</taxon>
        <taxon>Pseudomonadaceae</taxon>
        <taxon>Halopseudomonas</taxon>
    </lineage>
</organism>
<comment type="subcellular location">
    <subcellularLocation>
        <location evidence="1">Cell membrane</location>
        <topology evidence="1">Multi-pass membrane protein</topology>
    </subcellularLocation>
</comment>
<dbReference type="SMART" id="SM00382">
    <property type="entry name" value="AAA"/>
    <property type="match status" value="1"/>
</dbReference>
<evidence type="ECO:0000313" key="11">
    <source>
        <dbReference type="Proteomes" id="UP000243451"/>
    </source>
</evidence>
<comment type="caution">
    <text evidence="10">The sequence shown here is derived from an EMBL/GenBank/DDBJ whole genome shotgun (WGS) entry which is preliminary data.</text>
</comment>
<keyword evidence="6 7" id="KW-0472">Membrane</keyword>
<dbReference type="Pfam" id="PF00005">
    <property type="entry name" value="ABC_tran"/>
    <property type="match status" value="1"/>
</dbReference>
<feature type="domain" description="ABC transporter" evidence="8">
    <location>
        <begin position="348"/>
        <end position="551"/>
    </location>
</feature>
<dbReference type="PROSITE" id="PS00211">
    <property type="entry name" value="ABC_TRANSPORTER_1"/>
    <property type="match status" value="1"/>
</dbReference>
<dbReference type="AlphaFoldDB" id="A0A2P4EVX8"/>
<evidence type="ECO:0000259" key="8">
    <source>
        <dbReference type="PROSITE" id="PS50893"/>
    </source>
</evidence>
<dbReference type="Gene3D" id="1.20.1560.10">
    <property type="entry name" value="ABC transporter type 1, transmembrane domain"/>
    <property type="match status" value="1"/>
</dbReference>
<keyword evidence="3" id="KW-0547">Nucleotide-binding</keyword>
<name>A0A2P4EVX8_9GAMM</name>
<keyword evidence="11" id="KW-1185">Reference proteome</keyword>
<gene>
    <name evidence="10" type="primary">cydC</name>
    <name evidence="10" type="ORF">C1949_08765</name>
</gene>
<dbReference type="PANTHER" id="PTHR43394">
    <property type="entry name" value="ATP-DEPENDENT PERMEASE MDL1, MITOCHONDRIAL"/>
    <property type="match status" value="1"/>
</dbReference>
<dbReference type="InterPro" id="IPR017871">
    <property type="entry name" value="ABC_transporter-like_CS"/>
</dbReference>
<evidence type="ECO:0000256" key="4">
    <source>
        <dbReference type="ARBA" id="ARBA00022840"/>
    </source>
</evidence>
<keyword evidence="5 7" id="KW-1133">Transmembrane helix</keyword>
<dbReference type="PROSITE" id="PS50893">
    <property type="entry name" value="ABC_TRANSPORTER_2"/>
    <property type="match status" value="1"/>
</dbReference>
<feature type="transmembrane region" description="Helical" evidence="7">
    <location>
        <begin position="24"/>
        <end position="44"/>
    </location>
</feature>
<dbReference type="PANTHER" id="PTHR43394:SF1">
    <property type="entry name" value="ATP-BINDING CASSETTE SUB-FAMILY B MEMBER 10, MITOCHONDRIAL"/>
    <property type="match status" value="1"/>
</dbReference>
<keyword evidence="2 7" id="KW-0812">Transmembrane</keyword>
<dbReference type="InterPro" id="IPR036640">
    <property type="entry name" value="ABC1_TM_sf"/>
</dbReference>
<dbReference type="GO" id="GO:0015421">
    <property type="term" value="F:ABC-type oligopeptide transporter activity"/>
    <property type="evidence" value="ECO:0007669"/>
    <property type="project" value="TreeGrafter"/>
</dbReference>
<feature type="transmembrane region" description="Helical" evidence="7">
    <location>
        <begin position="50"/>
        <end position="68"/>
    </location>
</feature>
<feature type="transmembrane region" description="Helical" evidence="7">
    <location>
        <begin position="147"/>
        <end position="166"/>
    </location>
</feature>
<evidence type="ECO:0000256" key="3">
    <source>
        <dbReference type="ARBA" id="ARBA00022741"/>
    </source>
</evidence>
<dbReference type="InterPro" id="IPR003439">
    <property type="entry name" value="ABC_transporter-like_ATP-bd"/>
</dbReference>
<feature type="transmembrane region" description="Helical" evidence="7">
    <location>
        <begin position="172"/>
        <end position="191"/>
    </location>
</feature>
<dbReference type="GO" id="GO:0034775">
    <property type="term" value="P:glutathione transmembrane transport"/>
    <property type="evidence" value="ECO:0007669"/>
    <property type="project" value="InterPro"/>
</dbReference>
<dbReference type="NCBIfam" id="TIGR02868">
    <property type="entry name" value="CydC"/>
    <property type="match status" value="1"/>
</dbReference>
<dbReference type="PROSITE" id="PS50929">
    <property type="entry name" value="ABC_TM1F"/>
    <property type="match status" value="1"/>
</dbReference>
<protein>
    <submittedName>
        <fullName evidence="10">Thiol reductant ABC exporter subunit CydC</fullName>
    </submittedName>
</protein>
<dbReference type="InterPro" id="IPR027417">
    <property type="entry name" value="P-loop_NTPase"/>
</dbReference>
<evidence type="ECO:0000256" key="2">
    <source>
        <dbReference type="ARBA" id="ARBA00022692"/>
    </source>
</evidence>
<reference evidence="10 11" key="1">
    <citation type="submission" date="2018-01" db="EMBL/GenBank/DDBJ databases">
        <title>Draft genome of the type strain Pseudomonas oceani DSM 100277 isolated from the deep water in Okinawa trough, northwestern Pacific Ocean.</title>
        <authorList>
            <person name="Gomila M."/>
            <person name="Mulet M."/>
            <person name="Garcia-Valdes E."/>
            <person name="Lalucat J."/>
        </authorList>
    </citation>
    <scope>NUCLEOTIDE SEQUENCE [LARGE SCALE GENOMIC DNA]</scope>
    <source>
        <strain evidence="10 11">DSM 100277</strain>
    </source>
</reference>
<evidence type="ECO:0000256" key="6">
    <source>
        <dbReference type="ARBA" id="ARBA00023136"/>
    </source>
</evidence>
<dbReference type="GO" id="GO:0005524">
    <property type="term" value="F:ATP binding"/>
    <property type="evidence" value="ECO:0007669"/>
    <property type="project" value="UniProtKB-KW"/>
</dbReference>
<evidence type="ECO:0000313" key="10">
    <source>
        <dbReference type="EMBL" id="POB03785.1"/>
    </source>
</evidence>
<dbReference type="GO" id="GO:0016887">
    <property type="term" value="F:ATP hydrolysis activity"/>
    <property type="evidence" value="ECO:0007669"/>
    <property type="project" value="InterPro"/>
</dbReference>
<feature type="domain" description="ABC transmembrane type-1" evidence="9">
    <location>
        <begin position="29"/>
        <end position="314"/>
    </location>
</feature>
<dbReference type="InterPro" id="IPR003593">
    <property type="entry name" value="AAA+_ATPase"/>
</dbReference>
<evidence type="ECO:0000259" key="9">
    <source>
        <dbReference type="PROSITE" id="PS50929"/>
    </source>
</evidence>
<dbReference type="Gene3D" id="3.40.50.300">
    <property type="entry name" value="P-loop containing nucleotide triphosphate hydrolases"/>
    <property type="match status" value="1"/>
</dbReference>
<dbReference type="GO" id="GO:0045454">
    <property type="term" value="P:cell redox homeostasis"/>
    <property type="evidence" value="ECO:0007669"/>
    <property type="project" value="InterPro"/>
</dbReference>
<dbReference type="InterPro" id="IPR039421">
    <property type="entry name" value="Type_1_exporter"/>
</dbReference>
<feature type="transmembrane region" description="Helical" evidence="7">
    <location>
        <begin position="289"/>
        <end position="316"/>
    </location>
</feature>
<evidence type="ECO:0000256" key="7">
    <source>
        <dbReference type="SAM" id="Phobius"/>
    </source>
</evidence>
<dbReference type="SUPFAM" id="SSF52540">
    <property type="entry name" value="P-loop containing nucleoside triphosphate hydrolases"/>
    <property type="match status" value="1"/>
</dbReference>
<dbReference type="InterPro" id="IPR011527">
    <property type="entry name" value="ABC1_TM_dom"/>
</dbReference>
<evidence type="ECO:0000256" key="1">
    <source>
        <dbReference type="ARBA" id="ARBA00004651"/>
    </source>
</evidence>
<feature type="transmembrane region" description="Helical" evidence="7">
    <location>
        <begin position="253"/>
        <end position="274"/>
    </location>
</feature>
<accession>A0A2P4EVX8</accession>
<dbReference type="InterPro" id="IPR014223">
    <property type="entry name" value="ABC_CydC/D"/>
</dbReference>
<evidence type="ECO:0000256" key="5">
    <source>
        <dbReference type="ARBA" id="ARBA00022989"/>
    </source>
</evidence>
<dbReference type="Proteomes" id="UP000243451">
    <property type="component" value="Unassembled WGS sequence"/>
</dbReference>
<keyword evidence="4" id="KW-0067">ATP-binding</keyword>
<sequence length="552" mass="60388">MSIARRALMSEQPIRLRTLLRSRLGQWSLALFLGAVTLLSAIGLLATSGWFISAAALAGLATVAAYGFDYFRPAAIIRFFAIVRTAGRYAERLASHNAALALLKDLRTRLFARVAGQRRLTPAARSAIAMHRLVADIDLLDFFPLRFVAPWFWASVLTLLVLGWLALLDTSLAVAALPGLLLAWLVVPRLGGRLAARLARRDAELAEQRREFLLDRLQLLTSLLLWQRWDDQQSAFLQQDDQWLAQRLRQQKLVSLTALGQQLGLALALLAVLWQGHALLQQGALSVPWLLAALLSVMGLAEALLPLAASFISLGFSQAARDRLNQLAAAETDLAGTATALPEQPLSLVLSGLSARMPGALNGPENVSIALHQGDVLLVEGPSGGGKSTLLQVLAGEPLAFTGERLINGQGFEHWNLRELIGYLPQQLDIFDMTLAQNLRLADPEATDETLWQVLNDVALADWVRGRKHGLNTTLGEFGAKVSGGQARRIALARLLLTKRPLLLLDEPFAGLDFDTRERVLASLLRRREQGIIVIVSHQQVTVPEARHLRIG</sequence>
<dbReference type="SUPFAM" id="SSF90123">
    <property type="entry name" value="ABC transporter transmembrane region"/>
    <property type="match status" value="1"/>
</dbReference>